<dbReference type="InterPro" id="IPR032631">
    <property type="entry name" value="P-type_ATPase_N"/>
</dbReference>
<dbReference type="PROSITE" id="PS00154">
    <property type="entry name" value="ATPASE_E1_E2"/>
    <property type="match status" value="1"/>
</dbReference>
<keyword evidence="20" id="KW-1185">Reference proteome</keyword>
<keyword evidence="8 14" id="KW-1278">Translocase</keyword>
<feature type="binding site" evidence="12">
    <location>
        <position position="774"/>
    </location>
    <ligand>
        <name>ATP</name>
        <dbReference type="ChEBI" id="CHEBI:30616"/>
    </ligand>
</feature>
<feature type="domain" description="P-type ATPase C-terminal" evidence="18">
    <location>
        <begin position="946"/>
        <end position="1192"/>
    </location>
</feature>
<dbReference type="OrthoDB" id="377733at2759"/>
<dbReference type="InterPro" id="IPR036412">
    <property type="entry name" value="HAD-like_sf"/>
</dbReference>
<feature type="transmembrane region" description="Helical" evidence="14">
    <location>
        <begin position="1010"/>
        <end position="1029"/>
    </location>
</feature>
<dbReference type="Proteomes" id="UP000092177">
    <property type="component" value="Chromosome 1"/>
</dbReference>
<keyword evidence="7 13" id="KW-0460">Magnesium</keyword>
<dbReference type="PRINTS" id="PR00119">
    <property type="entry name" value="CATATPASE"/>
</dbReference>
<dbReference type="Pfam" id="PF16209">
    <property type="entry name" value="PhoLip_ATPase_N"/>
    <property type="match status" value="1"/>
</dbReference>
<dbReference type="GO" id="GO:0000287">
    <property type="term" value="F:magnesium ion binding"/>
    <property type="evidence" value="ECO:0007669"/>
    <property type="project" value="UniProtKB-UniRule"/>
</dbReference>
<dbReference type="SFLD" id="SFLDG00002">
    <property type="entry name" value="C1.7:_P-type_atpase_like"/>
    <property type="match status" value="1"/>
</dbReference>
<evidence type="ECO:0000256" key="1">
    <source>
        <dbReference type="ARBA" id="ARBA00004141"/>
    </source>
</evidence>
<dbReference type="PANTHER" id="PTHR24092">
    <property type="entry name" value="PROBABLE PHOSPHOLIPID-TRANSPORTING ATPASE"/>
    <property type="match status" value="1"/>
</dbReference>
<evidence type="ECO:0000256" key="14">
    <source>
        <dbReference type="RuleBase" id="RU362033"/>
    </source>
</evidence>
<feature type="transmembrane region" description="Helical" evidence="14">
    <location>
        <begin position="303"/>
        <end position="326"/>
    </location>
</feature>
<dbReference type="Pfam" id="PF13246">
    <property type="entry name" value="Cation_ATPase"/>
    <property type="match status" value="1"/>
</dbReference>
<feature type="transmembrane region" description="Helical" evidence="14">
    <location>
        <begin position="1166"/>
        <end position="1186"/>
    </location>
</feature>
<comment type="catalytic activity">
    <reaction evidence="14">
        <text>ATP + H2O + phospholipidSide 1 = ADP + phosphate + phospholipidSide 2.</text>
        <dbReference type="EC" id="7.6.2.1"/>
    </reaction>
</comment>
<dbReference type="InterPro" id="IPR023298">
    <property type="entry name" value="ATPase_P-typ_TM_dom_sf"/>
</dbReference>
<evidence type="ECO:0000256" key="9">
    <source>
        <dbReference type="ARBA" id="ARBA00022989"/>
    </source>
</evidence>
<feature type="binding site" evidence="12">
    <location>
        <position position="923"/>
    </location>
    <ligand>
        <name>ATP</name>
        <dbReference type="ChEBI" id="CHEBI:30616"/>
    </ligand>
</feature>
<proteinExistence type="inferred from homology"/>
<dbReference type="AlphaFoldDB" id="A0A1B7YSJ8"/>
<feature type="binding site" evidence="12">
    <location>
        <position position="775"/>
    </location>
    <ligand>
        <name>ATP</name>
        <dbReference type="ChEBI" id="CHEBI:30616"/>
    </ligand>
</feature>
<dbReference type="EC" id="7.6.2.1" evidence="14"/>
<dbReference type="InterPro" id="IPR023214">
    <property type="entry name" value="HAD_sf"/>
</dbReference>
<dbReference type="SFLD" id="SFLDS00003">
    <property type="entry name" value="Haloacid_Dehalogenase"/>
    <property type="match status" value="1"/>
</dbReference>
<dbReference type="InterPro" id="IPR006539">
    <property type="entry name" value="P-type_ATPase_IV"/>
</dbReference>
<feature type="binding site" evidence="12">
    <location>
        <position position="415"/>
    </location>
    <ligand>
        <name>ATP</name>
        <dbReference type="ChEBI" id="CHEBI:30616"/>
    </ligand>
</feature>
<dbReference type="NCBIfam" id="TIGR01652">
    <property type="entry name" value="ATPase-Plipid"/>
    <property type="match status" value="1"/>
</dbReference>
<feature type="region of interest" description="Disordered" evidence="15">
    <location>
        <begin position="599"/>
        <end position="620"/>
    </location>
</feature>
<evidence type="ECO:0000259" key="17">
    <source>
        <dbReference type="Pfam" id="PF16209"/>
    </source>
</evidence>
<evidence type="ECO:0000256" key="3">
    <source>
        <dbReference type="ARBA" id="ARBA00022692"/>
    </source>
</evidence>
<dbReference type="Gene3D" id="3.40.50.1000">
    <property type="entry name" value="HAD superfamily/HAD-like"/>
    <property type="match status" value="1"/>
</dbReference>
<feature type="domain" description="P-type ATPase A" evidence="16">
    <location>
        <begin position="141"/>
        <end position="282"/>
    </location>
</feature>
<comment type="cofactor">
    <cofactor evidence="13">
        <name>Mg(2+)</name>
        <dbReference type="ChEBI" id="CHEBI:18420"/>
    </cofactor>
</comment>
<dbReference type="GO" id="GO:0140326">
    <property type="term" value="F:ATPase-coupled intramembrane lipid transporter activity"/>
    <property type="evidence" value="ECO:0007669"/>
    <property type="project" value="UniProtKB-EC"/>
</dbReference>
<keyword evidence="9 14" id="KW-1133">Transmembrane helix</keyword>
<dbReference type="SUPFAM" id="SSF81665">
    <property type="entry name" value="Calcium ATPase, transmembrane domain M"/>
    <property type="match status" value="1"/>
</dbReference>
<dbReference type="InterPro" id="IPR008250">
    <property type="entry name" value="ATPase_P-typ_transduc_dom_A_sf"/>
</dbReference>
<evidence type="ECO:0000256" key="12">
    <source>
        <dbReference type="PIRSR" id="PIRSR606539-2"/>
    </source>
</evidence>
<evidence type="ECO:0000256" key="5">
    <source>
        <dbReference type="ARBA" id="ARBA00022741"/>
    </source>
</evidence>
<feature type="binding site" evidence="13">
    <location>
        <position position="920"/>
    </location>
    <ligand>
        <name>Mg(2+)</name>
        <dbReference type="ChEBI" id="CHEBI:18420"/>
    </ligand>
</feature>
<feature type="transmembrane region" description="Helical" evidence="14">
    <location>
        <begin position="1122"/>
        <end position="1140"/>
    </location>
</feature>
<reference evidence="20" key="1">
    <citation type="journal article" date="2017" name="BMC Genomics">
        <title>Gapless genome assembly of Colletotrichum higginsianum reveals chromosome structure and association of transposable elements with secondary metabolite gene clusters.</title>
        <authorList>
            <person name="Dallery J.-F."/>
            <person name="Lapalu N."/>
            <person name="Zampounis A."/>
            <person name="Pigne S."/>
            <person name="Luyten I."/>
            <person name="Amselem J."/>
            <person name="Wittenberg A.H.J."/>
            <person name="Zhou S."/>
            <person name="de Queiroz M.V."/>
            <person name="Robin G.P."/>
            <person name="Auger A."/>
            <person name="Hainaut M."/>
            <person name="Henrissat B."/>
            <person name="Kim K.-T."/>
            <person name="Lee Y.-H."/>
            <person name="Lespinet O."/>
            <person name="Schwartz D.C."/>
            <person name="Thon M.R."/>
            <person name="O'Connell R.J."/>
        </authorList>
    </citation>
    <scope>NUCLEOTIDE SEQUENCE [LARGE SCALE GENOMIC DNA]</scope>
    <source>
        <strain evidence="20">IMI 349063</strain>
    </source>
</reference>
<evidence type="ECO:0000256" key="13">
    <source>
        <dbReference type="PIRSR" id="PIRSR606539-3"/>
    </source>
</evidence>
<dbReference type="GO" id="GO:0045332">
    <property type="term" value="P:phospholipid translocation"/>
    <property type="evidence" value="ECO:0007669"/>
    <property type="project" value="TreeGrafter"/>
</dbReference>
<feature type="binding site" evidence="12">
    <location>
        <position position="776"/>
    </location>
    <ligand>
        <name>ATP</name>
        <dbReference type="ChEBI" id="CHEBI:30616"/>
    </ligand>
</feature>
<protein>
    <recommendedName>
        <fullName evidence="14">Phospholipid-transporting ATPase</fullName>
        <ecNumber evidence="14">7.6.2.1</ecNumber>
    </recommendedName>
</protein>
<evidence type="ECO:0000256" key="2">
    <source>
        <dbReference type="ARBA" id="ARBA00004308"/>
    </source>
</evidence>
<dbReference type="GeneID" id="28859287"/>
<keyword evidence="3 14" id="KW-0812">Transmembrane</keyword>
<dbReference type="Gene3D" id="2.70.150.10">
    <property type="entry name" value="Calcium-transporting ATPase, cytoplasmic transduction domain A"/>
    <property type="match status" value="1"/>
</dbReference>
<organism evidence="19 20">
    <name type="scientific">Colletotrichum higginsianum (strain IMI 349063)</name>
    <name type="common">Crucifer anthracnose fungus</name>
    <dbReference type="NCBI Taxonomy" id="759273"/>
    <lineage>
        <taxon>Eukaryota</taxon>
        <taxon>Fungi</taxon>
        <taxon>Dikarya</taxon>
        <taxon>Ascomycota</taxon>
        <taxon>Pezizomycotina</taxon>
        <taxon>Sordariomycetes</taxon>
        <taxon>Hypocreomycetidae</taxon>
        <taxon>Glomerellales</taxon>
        <taxon>Glomerellaceae</taxon>
        <taxon>Colletotrichum</taxon>
        <taxon>Colletotrichum destructivum species complex</taxon>
    </lineage>
</organism>
<evidence type="ECO:0000256" key="11">
    <source>
        <dbReference type="PIRSR" id="PIRSR606539-1"/>
    </source>
</evidence>
<dbReference type="Pfam" id="PF16212">
    <property type="entry name" value="PhoLip_ATPase_C"/>
    <property type="match status" value="1"/>
</dbReference>
<comment type="subcellular location">
    <subcellularLocation>
        <location evidence="2">Endomembrane system</location>
    </subcellularLocation>
    <subcellularLocation>
        <location evidence="1 14">Membrane</location>
        <topology evidence="1 14">Multi-pass membrane protein</topology>
    </subcellularLocation>
</comment>
<feature type="binding site" evidence="12">
    <location>
        <position position="509"/>
    </location>
    <ligand>
        <name>ATP</name>
        <dbReference type="ChEBI" id="CHEBI:30616"/>
    </ligand>
</feature>
<dbReference type="RefSeq" id="XP_018163542.1">
    <property type="nucleotide sequence ID" value="XM_018295180.1"/>
</dbReference>
<feature type="transmembrane region" description="Helical" evidence="14">
    <location>
        <begin position="99"/>
        <end position="118"/>
    </location>
</feature>
<feature type="transmembrane region" description="Helical" evidence="14">
    <location>
        <begin position="1092"/>
        <end position="1110"/>
    </location>
</feature>
<evidence type="ECO:0000259" key="16">
    <source>
        <dbReference type="Pfam" id="PF00122"/>
    </source>
</evidence>
<feature type="binding site" evidence="12">
    <location>
        <position position="414"/>
    </location>
    <ligand>
        <name>ATP</name>
        <dbReference type="ChEBI" id="CHEBI:30616"/>
    </ligand>
</feature>
<feature type="binding site" evidence="12">
    <location>
        <position position="880"/>
    </location>
    <ligand>
        <name>ATP</name>
        <dbReference type="ChEBI" id="CHEBI:30616"/>
    </ligand>
</feature>
<dbReference type="InterPro" id="IPR032630">
    <property type="entry name" value="P_typ_ATPase_c"/>
</dbReference>
<keyword evidence="6 12" id="KW-0067">ATP-binding</keyword>
<dbReference type="PANTHER" id="PTHR24092:SF174">
    <property type="entry name" value="PHOSPHOLIPID-TRANSPORTING ATPASE DNF3-RELATED"/>
    <property type="match status" value="1"/>
</dbReference>
<name>A0A1B7YSJ8_COLHI</name>
<keyword evidence="4 13" id="KW-0479">Metal-binding</keyword>
<dbReference type="Pfam" id="PF00122">
    <property type="entry name" value="E1-E2_ATPase"/>
    <property type="match status" value="1"/>
</dbReference>
<feature type="binding site" evidence="12">
    <location>
        <position position="874"/>
    </location>
    <ligand>
        <name>ATP</name>
        <dbReference type="ChEBI" id="CHEBI:30616"/>
    </ligand>
</feature>
<evidence type="ECO:0000313" key="20">
    <source>
        <dbReference type="Proteomes" id="UP000092177"/>
    </source>
</evidence>
<gene>
    <name evidence="19" type="ORF">CH63R_00205</name>
</gene>
<comment type="caution">
    <text evidence="19">The sequence shown here is derived from an EMBL/GenBank/DDBJ whole genome shotgun (WGS) entry which is preliminary data.</text>
</comment>
<feature type="binding site" evidence="13">
    <location>
        <position position="413"/>
    </location>
    <ligand>
        <name>Mg(2+)</name>
        <dbReference type="ChEBI" id="CHEBI:18420"/>
    </ligand>
</feature>
<dbReference type="GO" id="GO:0005524">
    <property type="term" value="F:ATP binding"/>
    <property type="evidence" value="ECO:0007669"/>
    <property type="project" value="UniProtKB-UniRule"/>
</dbReference>
<evidence type="ECO:0000256" key="15">
    <source>
        <dbReference type="SAM" id="MobiDB-lite"/>
    </source>
</evidence>
<feature type="binding site" evidence="12">
    <location>
        <position position="578"/>
    </location>
    <ligand>
        <name>ATP</name>
        <dbReference type="ChEBI" id="CHEBI:30616"/>
    </ligand>
</feature>
<dbReference type="SFLD" id="SFLDF00027">
    <property type="entry name" value="p-type_atpase"/>
    <property type="match status" value="1"/>
</dbReference>
<feature type="domain" description="P-type ATPase N-terminal" evidence="17">
    <location>
        <begin position="46"/>
        <end position="102"/>
    </location>
</feature>
<evidence type="ECO:0000256" key="7">
    <source>
        <dbReference type="ARBA" id="ARBA00022842"/>
    </source>
</evidence>
<dbReference type="GO" id="GO:0006892">
    <property type="term" value="P:post-Golgi vesicle-mediated transport"/>
    <property type="evidence" value="ECO:0007669"/>
    <property type="project" value="TreeGrafter"/>
</dbReference>
<evidence type="ECO:0000256" key="4">
    <source>
        <dbReference type="ARBA" id="ARBA00022723"/>
    </source>
</evidence>
<feature type="transmembrane region" description="Helical" evidence="14">
    <location>
        <begin position="76"/>
        <end position="93"/>
    </location>
</feature>
<dbReference type="SUPFAM" id="SSF81660">
    <property type="entry name" value="Metal cation-transporting ATPase, ATP-binding domain N"/>
    <property type="match status" value="1"/>
</dbReference>
<dbReference type="VEuPathDB" id="FungiDB:CH63R_00205"/>
<keyword evidence="5 12" id="KW-0547">Nucleotide-binding</keyword>
<feature type="binding site" evidence="12">
    <location>
        <position position="555"/>
    </location>
    <ligand>
        <name>ATP</name>
        <dbReference type="ChEBI" id="CHEBI:30616"/>
    </ligand>
</feature>
<sequence length="1244" mass="137286">MTQSRWPNGFLNRVLRRQPPADLVPKGRNIPLRLGDRGPLVDERRNGPYVSNAIRTTRYTFWDFIPRQLAYQLTRLAHAYLMTVAILQLIPGLSTTGKFTQIIPLTIFIFLIMGKEAYYDWKRYRADAAENSRPASVLRGEGSGAGGWDWVTKPWEDISVGDVVKLSRNEDVPADLVLLYASGENGLAYVDTMALDGETNLKPKQSPANLSHCSTIQGIAECHADFVIEQPNADLYRFDSTVTANGSTLSMKTDEVLYRGSTIRNTSTVIGMVVNTGEECKIRMNSKQTMKPKRPALETMTNNIVICLALYVLVISSALTGGYFSWQSSTESKAWYLSGGSVPFQEIFFGFIIMFNQVIPLSLYIGLEASKLLQASLVMSDLSIYHEPSDTPAGVNNTNNLDDLGQIGYVFTDKTGTLTENIMNLRRLSVAGISWLHLKDLGEAEASVFQSQGAGFTTDDMRNHMQTEPTSPSTISVSRFLLAMALCHTCLPETDAEGRIQYEGSSPDEVALAKAANDMGFVVTQRSSQSVTVQTPGRNGSVTTEVYRILDVIEFSSQRKRMTIIVQCPDGSLWLICKGADSILLPRLVRNSSDPAYRQATSSFSPGGADGHRQGNNGAPYIPARSSTYSAGSDGNNLGYADEYGSEDGMLLQAQQASRTGPSEPIDSFAPRSAEDDIQQCYKHVDDFAAEGLRTLIYADKVLTAGEYEEWKRLFVEAETSLTQRQERIEEVGEMIEHSLHLLGASAVEDKLQEGVPETIQKLRRANIKICMLTGDKRETAINIAHSTQICGPDSSMSILDVDEGDLELQLSNAMKKIEAAEEDTDCSGTTTAVHTALVVDGKTLGEIEQSSSQRVRQLFYALVPALDSVICCRASPSQKALLITIVTDGPPTDAKPSFLSACLGWFKRPRKPLTLAIGDGANDVAMIMTASVGVGISGREGQQAARVADLSISQFRYLGRLMLVHGRYSYHRTAMFILTTFWKEMFIFLPQALFQEDSGVTGTSLYQPTNLIFISFLTGASMIVMGTWEKDLSPATLMAIPELYTYGQKREALNMAIFLGWMGNAVIAGSVAFQIPWLGYVNSELVRDNGLFAQGTLTYVICIIWINYKILILEMHHKTKIAIWSAVGSVAGLWVYQLINTVSSAPSSTPYSVKNGLINGFGPDAVWWMTLIGTFNMLLLMELTLRSFKQNSMIRSAIYRCWPFEKKTAIGGGVRNGFRDWELRLWQEMETDPAVAKILERLS</sequence>
<dbReference type="GO" id="GO:0032456">
    <property type="term" value="P:endocytic recycling"/>
    <property type="evidence" value="ECO:0007669"/>
    <property type="project" value="TreeGrafter"/>
</dbReference>
<evidence type="ECO:0000256" key="8">
    <source>
        <dbReference type="ARBA" id="ARBA00022967"/>
    </source>
</evidence>
<evidence type="ECO:0000256" key="6">
    <source>
        <dbReference type="ARBA" id="ARBA00022840"/>
    </source>
</evidence>
<evidence type="ECO:0000256" key="10">
    <source>
        <dbReference type="ARBA" id="ARBA00023136"/>
    </source>
</evidence>
<evidence type="ECO:0000259" key="18">
    <source>
        <dbReference type="Pfam" id="PF16212"/>
    </source>
</evidence>
<dbReference type="Pfam" id="PF00702">
    <property type="entry name" value="Hydrolase"/>
    <property type="match status" value="1"/>
</dbReference>
<dbReference type="InterPro" id="IPR059000">
    <property type="entry name" value="ATPase_P-type_domA"/>
</dbReference>
<dbReference type="SUPFAM" id="SSF81653">
    <property type="entry name" value="Calcium ATPase, transduction domain A"/>
    <property type="match status" value="1"/>
</dbReference>
<feature type="binding site" evidence="13">
    <location>
        <position position="415"/>
    </location>
    <ligand>
        <name>Mg(2+)</name>
        <dbReference type="ChEBI" id="CHEBI:18420"/>
    </ligand>
</feature>
<feature type="transmembrane region" description="Helical" evidence="14">
    <location>
        <begin position="346"/>
        <end position="367"/>
    </location>
</feature>
<comment type="similarity">
    <text evidence="14">Belongs to the cation transport ATPase (P-type) (TC 3.A.3) family. Type IV subfamily.</text>
</comment>
<feature type="transmembrane region" description="Helical" evidence="14">
    <location>
        <begin position="1057"/>
        <end position="1080"/>
    </location>
</feature>
<feature type="binding site" evidence="13">
    <location>
        <position position="924"/>
    </location>
    <ligand>
        <name>Mg(2+)</name>
        <dbReference type="ChEBI" id="CHEBI:18420"/>
    </ligand>
</feature>
<dbReference type="InterPro" id="IPR018303">
    <property type="entry name" value="ATPase_P-typ_P_site"/>
</dbReference>
<accession>A0A1B7YSJ8</accession>
<dbReference type="SUPFAM" id="SSF56784">
    <property type="entry name" value="HAD-like"/>
    <property type="match status" value="1"/>
</dbReference>
<dbReference type="KEGG" id="chig:CH63R_00205"/>
<dbReference type="GO" id="GO:0005886">
    <property type="term" value="C:plasma membrane"/>
    <property type="evidence" value="ECO:0007669"/>
    <property type="project" value="TreeGrafter"/>
</dbReference>
<feature type="active site" description="4-aspartylphosphate intermediate" evidence="11">
    <location>
        <position position="413"/>
    </location>
</feature>
<dbReference type="GO" id="GO:0005802">
    <property type="term" value="C:trans-Golgi network"/>
    <property type="evidence" value="ECO:0007669"/>
    <property type="project" value="TreeGrafter"/>
</dbReference>
<dbReference type="InterPro" id="IPR023299">
    <property type="entry name" value="ATPase_P-typ_cyto_dom_N"/>
</dbReference>
<evidence type="ECO:0000313" key="19">
    <source>
        <dbReference type="EMBL" id="OBR15025.1"/>
    </source>
</evidence>
<feature type="binding site" evidence="12">
    <location>
        <position position="694"/>
    </location>
    <ligand>
        <name>ATP</name>
        <dbReference type="ChEBI" id="CHEBI:30616"/>
    </ligand>
</feature>
<dbReference type="InterPro" id="IPR044492">
    <property type="entry name" value="P_typ_ATPase_HD_dom"/>
</dbReference>
<dbReference type="EMBL" id="LTAN01000001">
    <property type="protein sequence ID" value="OBR15025.1"/>
    <property type="molecule type" value="Genomic_DNA"/>
</dbReference>
<feature type="transmembrane region" description="Helical" evidence="14">
    <location>
        <begin position="971"/>
        <end position="990"/>
    </location>
</feature>
<keyword evidence="10 14" id="KW-0472">Membrane</keyword>
<feature type="binding site" evidence="12">
    <location>
        <position position="413"/>
    </location>
    <ligand>
        <name>ATP</name>
        <dbReference type="ChEBI" id="CHEBI:30616"/>
    </ligand>
</feature>
<feature type="binding site" evidence="12">
    <location>
        <position position="924"/>
    </location>
    <ligand>
        <name>ATP</name>
        <dbReference type="ChEBI" id="CHEBI:30616"/>
    </ligand>
</feature>
<dbReference type="Gene3D" id="3.40.1110.10">
    <property type="entry name" value="Calcium-transporting ATPase, cytoplasmic domain N"/>
    <property type="match status" value="1"/>
</dbReference>